<organism evidence="1">
    <name type="scientific">marine sediment metagenome</name>
    <dbReference type="NCBI Taxonomy" id="412755"/>
    <lineage>
        <taxon>unclassified sequences</taxon>
        <taxon>metagenomes</taxon>
        <taxon>ecological metagenomes</taxon>
    </lineage>
</organism>
<comment type="caution">
    <text evidence="1">The sequence shown here is derived from an EMBL/GenBank/DDBJ whole genome shotgun (WGS) entry which is preliminary data.</text>
</comment>
<protein>
    <submittedName>
        <fullName evidence="1">Uncharacterized protein</fullName>
    </submittedName>
</protein>
<name>A0A0F9KV97_9ZZZZ</name>
<evidence type="ECO:0000313" key="1">
    <source>
        <dbReference type="EMBL" id="KKM78741.1"/>
    </source>
</evidence>
<proteinExistence type="predicted"/>
<dbReference type="EMBL" id="LAZR01008441">
    <property type="protein sequence ID" value="KKM78741.1"/>
    <property type="molecule type" value="Genomic_DNA"/>
</dbReference>
<gene>
    <name evidence="1" type="ORF">LCGC14_1356890</name>
</gene>
<sequence length="59" mass="6898">MLTGVKGNELTKAIGLWRNGDNTYVKEKARGSLRSYFTHRWKIELESDVLTFLVTYYLN</sequence>
<reference evidence="1" key="1">
    <citation type="journal article" date="2015" name="Nature">
        <title>Complex archaea that bridge the gap between prokaryotes and eukaryotes.</title>
        <authorList>
            <person name="Spang A."/>
            <person name="Saw J.H."/>
            <person name="Jorgensen S.L."/>
            <person name="Zaremba-Niedzwiedzka K."/>
            <person name="Martijn J."/>
            <person name="Lind A.E."/>
            <person name="van Eijk R."/>
            <person name="Schleper C."/>
            <person name="Guy L."/>
            <person name="Ettema T.J."/>
        </authorList>
    </citation>
    <scope>NUCLEOTIDE SEQUENCE</scope>
</reference>
<accession>A0A0F9KV97</accession>
<dbReference type="AlphaFoldDB" id="A0A0F9KV97"/>